<organism evidence="4 5">
    <name type="scientific">Salinisphaera aquimarina</name>
    <dbReference type="NCBI Taxonomy" id="2094031"/>
    <lineage>
        <taxon>Bacteria</taxon>
        <taxon>Pseudomonadati</taxon>
        <taxon>Pseudomonadota</taxon>
        <taxon>Gammaproteobacteria</taxon>
        <taxon>Salinisphaerales</taxon>
        <taxon>Salinisphaeraceae</taxon>
        <taxon>Salinisphaera</taxon>
    </lineage>
</organism>
<feature type="domain" description="DNA-binding transcriptional repressor CapW winged helix-turn-helix" evidence="3">
    <location>
        <begin position="27"/>
        <end position="95"/>
    </location>
</feature>
<protein>
    <submittedName>
        <fullName evidence="4">WYL domain-containing protein</fullName>
    </submittedName>
</protein>
<evidence type="ECO:0000313" key="4">
    <source>
        <dbReference type="EMBL" id="MFC3105423.1"/>
    </source>
</evidence>
<dbReference type="RefSeq" id="WP_380690975.1">
    <property type="nucleotide sequence ID" value="NZ_JBHRSS010000008.1"/>
</dbReference>
<reference evidence="5" key="1">
    <citation type="journal article" date="2019" name="Int. J. Syst. Evol. Microbiol.">
        <title>The Global Catalogue of Microorganisms (GCM) 10K type strain sequencing project: providing services to taxonomists for standard genome sequencing and annotation.</title>
        <authorList>
            <consortium name="The Broad Institute Genomics Platform"/>
            <consortium name="The Broad Institute Genome Sequencing Center for Infectious Disease"/>
            <person name="Wu L."/>
            <person name="Ma J."/>
        </authorList>
    </citation>
    <scope>NUCLEOTIDE SEQUENCE [LARGE SCALE GENOMIC DNA]</scope>
    <source>
        <strain evidence="5">KCTC 52640</strain>
    </source>
</reference>
<gene>
    <name evidence="4" type="ORF">ACFOSU_16230</name>
</gene>
<dbReference type="InterPro" id="IPR059019">
    <property type="entry name" value="WHD_CapW"/>
</dbReference>
<keyword evidence="5" id="KW-1185">Reference proteome</keyword>
<dbReference type="Pfam" id="PF13280">
    <property type="entry name" value="WYL"/>
    <property type="match status" value="1"/>
</dbReference>
<proteinExistence type="predicted"/>
<dbReference type="Pfam" id="PF26109">
    <property type="entry name" value="WHD_BrxR"/>
    <property type="match status" value="1"/>
</dbReference>
<dbReference type="InterPro" id="IPR026881">
    <property type="entry name" value="WYL_dom"/>
</dbReference>
<sequence>MVTESVRAISLLDRNGQFKEFRSAAIKRMRFLEYLAWFRGWVSRKDLMDRFDIGPTAASSDFSTYTESYSENLAYDLKKKRYTCTKAFIPAFEHDPNRALQSLARASNDGVPETASPIPVAGCPSIQREMAANVVATISRAISTHSEVIANYTSLTSGSRPRKLVPLALVSDGFQWRVRCFDRAKGFRDYMLVRFDSVESLQWGGGADISLSDDPQWCKKITLKFRPHPRFKYRAAVISSFAFDDSELLNVTVRVAEIGYLLRQWPVDVTESALLESTAYQLHLSNVCDVREEINSSDDNHWILDALIAEQEEIAGISDS</sequence>
<dbReference type="EMBL" id="JBHRSS010000008">
    <property type="protein sequence ID" value="MFC3105423.1"/>
    <property type="molecule type" value="Genomic_DNA"/>
</dbReference>
<dbReference type="InterPro" id="IPR059020">
    <property type="entry name" value="CapW_CTD"/>
</dbReference>
<comment type="caution">
    <text evidence="4">The sequence shown here is derived from an EMBL/GenBank/DDBJ whole genome shotgun (WGS) entry which is preliminary data.</text>
</comment>
<dbReference type="Proteomes" id="UP001595462">
    <property type="component" value="Unassembled WGS sequence"/>
</dbReference>
<evidence type="ECO:0000259" key="1">
    <source>
        <dbReference type="Pfam" id="PF13280"/>
    </source>
</evidence>
<evidence type="ECO:0000313" key="5">
    <source>
        <dbReference type="Proteomes" id="UP001595462"/>
    </source>
</evidence>
<dbReference type="PIRSF" id="PIRSF015558">
    <property type="entry name" value="Txn_reg_DeoR_prd"/>
    <property type="match status" value="1"/>
</dbReference>
<feature type="domain" description="DNA-binding transcriptional repressor CapW C-terminal dimerisation" evidence="2">
    <location>
        <begin position="221"/>
        <end position="286"/>
    </location>
</feature>
<dbReference type="PROSITE" id="PS52050">
    <property type="entry name" value="WYL"/>
    <property type="match status" value="1"/>
</dbReference>
<evidence type="ECO:0000259" key="2">
    <source>
        <dbReference type="Pfam" id="PF26107"/>
    </source>
</evidence>
<dbReference type="InterPro" id="IPR016634">
    <property type="entry name" value="CapW-like"/>
</dbReference>
<dbReference type="Pfam" id="PF26107">
    <property type="entry name" value="BrxR_CTD"/>
    <property type="match status" value="1"/>
</dbReference>
<accession>A0ABV7ERL4</accession>
<name>A0ABV7ERL4_9GAMM</name>
<evidence type="ECO:0000259" key="3">
    <source>
        <dbReference type="Pfam" id="PF26109"/>
    </source>
</evidence>
<feature type="domain" description="WYL" evidence="1">
    <location>
        <begin position="134"/>
        <end position="199"/>
    </location>
</feature>